<dbReference type="AlphaFoldDB" id="A0AAQ3TKZ8"/>
<reference evidence="1 2" key="1">
    <citation type="submission" date="2024-02" db="EMBL/GenBank/DDBJ databases">
        <title>High-quality chromosome-scale genome assembly of Pensacola bahiagrass (Paspalum notatum Flugge var. saurae).</title>
        <authorList>
            <person name="Vega J.M."/>
            <person name="Podio M."/>
            <person name="Orjuela J."/>
            <person name="Siena L.A."/>
            <person name="Pessino S.C."/>
            <person name="Combes M.C."/>
            <person name="Mariac C."/>
            <person name="Albertini E."/>
            <person name="Pupilli F."/>
            <person name="Ortiz J.P.A."/>
            <person name="Leblanc O."/>
        </authorList>
    </citation>
    <scope>NUCLEOTIDE SEQUENCE [LARGE SCALE GENOMIC DNA]</scope>
    <source>
        <strain evidence="1">R1</strain>
        <tissue evidence="1">Leaf</tissue>
    </source>
</reference>
<gene>
    <name evidence="1" type="ORF">U9M48_023107</name>
</gene>
<proteinExistence type="predicted"/>
<keyword evidence="2" id="KW-1185">Reference proteome</keyword>
<accession>A0AAQ3TKZ8</accession>
<sequence length="71" mass="8081">MAKELCCRCMWPGVRAPWLHPVSQSERHAAVRLNHIGRNLLYGEQMMYCRYCSPPVSSESLESKESTNTGP</sequence>
<protein>
    <submittedName>
        <fullName evidence="1">Uncharacterized protein</fullName>
    </submittedName>
</protein>
<name>A0AAQ3TKZ8_PASNO</name>
<evidence type="ECO:0000313" key="1">
    <source>
        <dbReference type="EMBL" id="WVZ75001.1"/>
    </source>
</evidence>
<organism evidence="1 2">
    <name type="scientific">Paspalum notatum var. saurae</name>
    <dbReference type="NCBI Taxonomy" id="547442"/>
    <lineage>
        <taxon>Eukaryota</taxon>
        <taxon>Viridiplantae</taxon>
        <taxon>Streptophyta</taxon>
        <taxon>Embryophyta</taxon>
        <taxon>Tracheophyta</taxon>
        <taxon>Spermatophyta</taxon>
        <taxon>Magnoliopsida</taxon>
        <taxon>Liliopsida</taxon>
        <taxon>Poales</taxon>
        <taxon>Poaceae</taxon>
        <taxon>PACMAD clade</taxon>
        <taxon>Panicoideae</taxon>
        <taxon>Andropogonodae</taxon>
        <taxon>Paspaleae</taxon>
        <taxon>Paspalinae</taxon>
        <taxon>Paspalum</taxon>
    </lineage>
</organism>
<dbReference type="EMBL" id="CP144749">
    <property type="protein sequence ID" value="WVZ75001.1"/>
    <property type="molecule type" value="Genomic_DNA"/>
</dbReference>
<dbReference type="Proteomes" id="UP001341281">
    <property type="component" value="Chromosome 05"/>
</dbReference>
<evidence type="ECO:0000313" key="2">
    <source>
        <dbReference type="Proteomes" id="UP001341281"/>
    </source>
</evidence>